<evidence type="ECO:0000313" key="2">
    <source>
        <dbReference type="EMBL" id="SQJ00404.1"/>
    </source>
</evidence>
<evidence type="ECO:0000259" key="1">
    <source>
        <dbReference type="Pfam" id="PF18232"/>
    </source>
</evidence>
<protein>
    <recommendedName>
        <fullName evidence="1">Chalcone isomerase N-terminal domain-containing protein</fullName>
    </recommendedName>
</protein>
<feature type="domain" description="Chalcone isomerase N-terminal" evidence="1">
    <location>
        <begin position="35"/>
        <end position="112"/>
    </location>
</feature>
<dbReference type="GeneID" id="78455292"/>
<sequence length="300" mass="35139">MKQIKSLKFMLLIFLFIFTISAMGKTPVGEQQLKRSYLILNLTDLNDLPKANRWLFKDHASDTVNINGPILAGYSTYRALPLPEGADLYGAYNWRMTEHYWREDPFSMEDELNQGTAMSEVWVEGYNEMIGNPVNSEKRADWGDQENKNAHPAAFIFVNRRIDNDFKGYGLTSADGPFFRFVAAIKYPDNVSEKDGEEWFINSFIPSIIKQDDLLRCFSYKALSPKTSPFVRVVEFWYRDSNTWKKNWVDNPPDIEKPKWAEKNQQFPYLKPYKDIVSIFLEEHAERDFLRDGTEYHFTN</sequence>
<organism evidence="2 3">
    <name type="scientific">Fusobacterium ulcerans</name>
    <dbReference type="NCBI Taxonomy" id="861"/>
    <lineage>
        <taxon>Bacteria</taxon>
        <taxon>Fusobacteriati</taxon>
        <taxon>Fusobacteriota</taxon>
        <taxon>Fusobacteriia</taxon>
        <taxon>Fusobacteriales</taxon>
        <taxon>Fusobacteriaceae</taxon>
        <taxon>Fusobacterium</taxon>
    </lineage>
</organism>
<dbReference type="AlphaFoldDB" id="A0AAX1TQF5"/>
<dbReference type="InterPro" id="IPR040518">
    <property type="entry name" value="Chalcone_N"/>
</dbReference>
<dbReference type="Proteomes" id="UP000249008">
    <property type="component" value="Chromosome 1"/>
</dbReference>
<proteinExistence type="predicted"/>
<dbReference type="KEGG" id="ful:C4N20_10745"/>
<gene>
    <name evidence="2" type="ORF">NCTC12112_00705</name>
</gene>
<dbReference type="EMBL" id="LS483487">
    <property type="protein sequence ID" value="SQJ00404.1"/>
    <property type="molecule type" value="Genomic_DNA"/>
</dbReference>
<dbReference type="Pfam" id="PF18232">
    <property type="entry name" value="Chalcone_N"/>
    <property type="match status" value="1"/>
</dbReference>
<accession>A0AAX1TQF5</accession>
<reference evidence="2 3" key="1">
    <citation type="submission" date="2018-06" db="EMBL/GenBank/DDBJ databases">
        <authorList>
            <consortium name="Pathogen Informatics"/>
            <person name="Doyle S."/>
        </authorList>
    </citation>
    <scope>NUCLEOTIDE SEQUENCE [LARGE SCALE GENOMIC DNA]</scope>
    <source>
        <strain evidence="2 3">NCTC12112</strain>
    </source>
</reference>
<evidence type="ECO:0000313" key="3">
    <source>
        <dbReference type="Proteomes" id="UP000249008"/>
    </source>
</evidence>
<name>A0AAX1TQF5_9FUSO</name>
<dbReference type="RefSeq" id="WP_005976211.1">
    <property type="nucleotide sequence ID" value="NZ_CABKNW010000001.1"/>
</dbReference>